<evidence type="ECO:0000256" key="17">
    <source>
        <dbReference type="ARBA" id="ARBA00035726"/>
    </source>
</evidence>
<dbReference type="InterPro" id="IPR016195">
    <property type="entry name" value="Pol/histidinol_Pase-like"/>
</dbReference>
<keyword evidence="6" id="KW-0488">Methylation</keyword>
<dbReference type="Gene3D" id="3.20.20.140">
    <property type="entry name" value="Metal-dependent hydrolases"/>
    <property type="match status" value="1"/>
</dbReference>
<evidence type="ECO:0000256" key="12">
    <source>
        <dbReference type="ARBA" id="ARBA00022843"/>
    </source>
</evidence>
<feature type="domain" description="Helix-hairpin-helix DNA-binding motif class 1" evidence="22">
    <location>
        <begin position="92"/>
        <end position="111"/>
    </location>
</feature>
<dbReference type="InterPro" id="IPR029398">
    <property type="entry name" value="PolB_thumb"/>
</dbReference>
<dbReference type="AlphaFoldDB" id="A0A6L3W5N7"/>
<evidence type="ECO:0000256" key="16">
    <source>
        <dbReference type="ARBA" id="ARBA00035717"/>
    </source>
</evidence>
<evidence type="ECO:0000256" key="2">
    <source>
        <dbReference type="ARBA" id="ARBA00004496"/>
    </source>
</evidence>
<dbReference type="InterPro" id="IPR004013">
    <property type="entry name" value="PHP_dom"/>
</dbReference>
<evidence type="ECO:0000256" key="6">
    <source>
        <dbReference type="ARBA" id="ARBA00022481"/>
    </source>
</evidence>
<feature type="domain" description="DNA-directed DNA polymerase X" evidence="24">
    <location>
        <begin position="3"/>
        <end position="316"/>
    </location>
</feature>
<feature type="domain" description="Polymerase/histidinol phosphatase N-terminal" evidence="23">
    <location>
        <begin position="340"/>
        <end position="418"/>
    </location>
</feature>
<evidence type="ECO:0000256" key="11">
    <source>
        <dbReference type="ARBA" id="ARBA00022763"/>
    </source>
</evidence>
<comment type="catalytic activity">
    <reaction evidence="18">
        <text>2'-deoxyribonucleotide-(2'-deoxyribose 5'-phosphate)-2'-deoxyribonucleotide-DNA = a 3'-end 2'-deoxyribonucleotide-(2,3-dehydro-2,3-deoxyribose 5'-phosphate)-DNA + a 5'-end 5'-phospho-2'-deoxyribonucleoside-DNA + H(+)</text>
        <dbReference type="Rhea" id="RHEA:66592"/>
        <dbReference type="Rhea" id="RHEA-COMP:13180"/>
        <dbReference type="Rhea" id="RHEA-COMP:16897"/>
        <dbReference type="Rhea" id="RHEA-COMP:17067"/>
        <dbReference type="ChEBI" id="CHEBI:15378"/>
        <dbReference type="ChEBI" id="CHEBI:136412"/>
        <dbReference type="ChEBI" id="CHEBI:157695"/>
        <dbReference type="ChEBI" id="CHEBI:167181"/>
        <dbReference type="EC" id="4.2.99.18"/>
    </reaction>
</comment>
<dbReference type="EC" id="4.2.99.18" evidence="4"/>
<keyword evidence="13" id="KW-0239">DNA-directed DNA polymerase</keyword>
<organism evidence="25 26">
    <name type="scientific">Actinomadura montaniterrae</name>
    <dbReference type="NCBI Taxonomy" id="1803903"/>
    <lineage>
        <taxon>Bacteria</taxon>
        <taxon>Bacillati</taxon>
        <taxon>Actinomycetota</taxon>
        <taxon>Actinomycetes</taxon>
        <taxon>Streptosporangiales</taxon>
        <taxon>Thermomonosporaceae</taxon>
        <taxon>Actinomadura</taxon>
    </lineage>
</organism>
<evidence type="ECO:0000256" key="7">
    <source>
        <dbReference type="ARBA" id="ARBA00022634"/>
    </source>
</evidence>
<evidence type="ECO:0000256" key="21">
    <source>
        <dbReference type="ARBA" id="ARBA00049244"/>
    </source>
</evidence>
<dbReference type="SUPFAM" id="SSF89550">
    <property type="entry name" value="PHP domain-like"/>
    <property type="match status" value="1"/>
</dbReference>
<comment type="cofactor">
    <cofactor evidence="1">
        <name>Mg(2+)</name>
        <dbReference type="ChEBI" id="CHEBI:18420"/>
    </cofactor>
</comment>
<dbReference type="PANTHER" id="PTHR36928:SF1">
    <property type="entry name" value="PHOSPHATASE YCDX-RELATED"/>
    <property type="match status" value="1"/>
</dbReference>
<evidence type="ECO:0000313" key="25">
    <source>
        <dbReference type="EMBL" id="KAB2384639.1"/>
    </source>
</evidence>
<keyword evidence="8" id="KW-0808">Transferase</keyword>
<dbReference type="GO" id="GO:0004527">
    <property type="term" value="F:exonuclease activity"/>
    <property type="evidence" value="ECO:0007669"/>
    <property type="project" value="UniProtKB-KW"/>
</dbReference>
<dbReference type="GO" id="GO:0140078">
    <property type="term" value="F:class I DNA-(apurinic or apyrimidinic site) endonuclease activity"/>
    <property type="evidence" value="ECO:0007669"/>
    <property type="project" value="UniProtKB-EC"/>
</dbReference>
<dbReference type="InterPro" id="IPR010996">
    <property type="entry name" value="HHH_MUS81"/>
</dbReference>
<dbReference type="Gene3D" id="3.30.460.10">
    <property type="entry name" value="Beta Polymerase, domain 2"/>
    <property type="match status" value="1"/>
</dbReference>
<dbReference type="PIRSF" id="PIRSF005047">
    <property type="entry name" value="UCP005047_YshC"/>
    <property type="match status" value="1"/>
</dbReference>
<dbReference type="SMART" id="SM00481">
    <property type="entry name" value="POLIIIAc"/>
    <property type="match status" value="1"/>
</dbReference>
<comment type="catalytic activity">
    <reaction evidence="21">
        <text>DNA(n) + a 2'-deoxyribonucleoside 5'-triphosphate = DNA(n+1) + diphosphate</text>
        <dbReference type="Rhea" id="RHEA:22508"/>
        <dbReference type="Rhea" id="RHEA-COMP:17339"/>
        <dbReference type="Rhea" id="RHEA-COMP:17340"/>
        <dbReference type="ChEBI" id="CHEBI:33019"/>
        <dbReference type="ChEBI" id="CHEBI:61560"/>
        <dbReference type="ChEBI" id="CHEBI:173112"/>
        <dbReference type="EC" id="2.7.7.7"/>
    </reaction>
</comment>
<dbReference type="InterPro" id="IPR003141">
    <property type="entry name" value="Pol/His_phosphatase_N"/>
</dbReference>
<dbReference type="InterPro" id="IPR022311">
    <property type="entry name" value="PolX-like"/>
</dbReference>
<dbReference type="InterPro" id="IPR003583">
    <property type="entry name" value="Hlx-hairpin-Hlx_DNA-bd_motif"/>
</dbReference>
<dbReference type="Gene3D" id="1.10.150.20">
    <property type="entry name" value="5' to 3' exonuclease, C-terminal subdomain"/>
    <property type="match status" value="1"/>
</dbReference>
<evidence type="ECO:0000256" key="4">
    <source>
        <dbReference type="ARBA" id="ARBA00012720"/>
    </source>
</evidence>
<keyword evidence="11" id="KW-0227">DNA damage</keyword>
<keyword evidence="25" id="KW-0378">Hydrolase</keyword>
<dbReference type="NCBIfam" id="NF006375">
    <property type="entry name" value="PRK08609.1"/>
    <property type="match status" value="1"/>
</dbReference>
<reference evidence="25 26" key="1">
    <citation type="submission" date="2019-09" db="EMBL/GenBank/DDBJ databases">
        <title>Actinomadura physcomitrii sp. nov., a novel actinomycete isolated from moss [Physcomitrium sphaericum (Ludw) Fuernr].</title>
        <authorList>
            <person name="Liu C."/>
            <person name="Zhuang X."/>
        </authorList>
    </citation>
    <scope>NUCLEOTIDE SEQUENCE [LARGE SCALE GENOMIC DNA]</scope>
    <source>
        <strain evidence="25 26">CYP1-1B</strain>
    </source>
</reference>
<evidence type="ECO:0000259" key="22">
    <source>
        <dbReference type="SMART" id="SM00278"/>
    </source>
</evidence>
<dbReference type="SMART" id="SM00278">
    <property type="entry name" value="HhH1"/>
    <property type="match status" value="3"/>
</dbReference>
<evidence type="ECO:0000256" key="9">
    <source>
        <dbReference type="ARBA" id="ARBA00022695"/>
    </source>
</evidence>
<dbReference type="EC" id="2.7.7.7" evidence="3"/>
<dbReference type="GO" id="GO:0042578">
    <property type="term" value="F:phosphoric ester hydrolase activity"/>
    <property type="evidence" value="ECO:0007669"/>
    <property type="project" value="TreeGrafter"/>
</dbReference>
<evidence type="ECO:0000256" key="10">
    <source>
        <dbReference type="ARBA" id="ARBA00022705"/>
    </source>
</evidence>
<dbReference type="OrthoDB" id="9808747at2"/>
<dbReference type="Proteomes" id="UP000483004">
    <property type="component" value="Unassembled WGS sequence"/>
</dbReference>
<keyword evidence="25" id="KW-0269">Exonuclease</keyword>
<evidence type="ECO:0000259" key="23">
    <source>
        <dbReference type="SMART" id="SM00481"/>
    </source>
</evidence>
<gene>
    <name evidence="25" type="primary">polX</name>
    <name evidence="25" type="ORF">F9B16_10220</name>
</gene>
<dbReference type="InterPro" id="IPR037160">
    <property type="entry name" value="DNA_Pol_thumb_sf"/>
</dbReference>
<dbReference type="GO" id="GO:0005829">
    <property type="term" value="C:cytosol"/>
    <property type="evidence" value="ECO:0007669"/>
    <property type="project" value="TreeGrafter"/>
</dbReference>
<keyword evidence="15" id="KW-0234">DNA repair</keyword>
<comment type="catalytic activity">
    <reaction evidence="19">
        <text>a 5'-end 2'-deoxyribose-2'-deoxyribonucleotide-DNA = (2E,4S)-4-hydroxypenten-2-al-5-phosphate + a 5'-end 5'-phospho-2'-deoxyribonucleoside-DNA + H(+)</text>
        <dbReference type="Rhea" id="RHEA:76255"/>
        <dbReference type="Rhea" id="RHEA-COMP:13180"/>
        <dbReference type="Rhea" id="RHEA-COMP:18657"/>
        <dbReference type="ChEBI" id="CHEBI:15378"/>
        <dbReference type="ChEBI" id="CHEBI:136412"/>
        <dbReference type="ChEBI" id="CHEBI:195194"/>
        <dbReference type="ChEBI" id="CHEBI:195195"/>
    </reaction>
</comment>
<accession>A0A6L3W5N7</accession>
<dbReference type="PANTHER" id="PTHR36928">
    <property type="entry name" value="PHOSPHATASE YCDX-RELATED"/>
    <property type="match status" value="1"/>
</dbReference>
<evidence type="ECO:0000256" key="18">
    <source>
        <dbReference type="ARBA" id="ARBA00044632"/>
    </source>
</evidence>
<dbReference type="EMBL" id="WBMR01000020">
    <property type="protein sequence ID" value="KAB2384639.1"/>
    <property type="molecule type" value="Genomic_DNA"/>
</dbReference>
<dbReference type="Gene3D" id="3.30.210.10">
    <property type="entry name" value="DNA polymerase, thumb domain"/>
    <property type="match status" value="1"/>
</dbReference>
<dbReference type="GO" id="GO:0003677">
    <property type="term" value="F:DNA binding"/>
    <property type="evidence" value="ECO:0007669"/>
    <property type="project" value="InterPro"/>
</dbReference>
<dbReference type="Pfam" id="PF14716">
    <property type="entry name" value="HHH_8"/>
    <property type="match status" value="1"/>
</dbReference>
<comment type="function">
    <text evidence="20">Repair polymerase that plays a key role in base-excision repair. During this process, the damaged base is excised by specific DNA glycosylases, the DNA backbone is nicked at the abasic site by an apurinic/apyrimidic (AP) endonuclease, and POLB removes 5'-deoxyribose-phosphate from the preincised AP site acting as a 5'-deoxyribose-phosphate lyase (5'-dRP lyase); through its DNA polymerase activity, it adds one nucleotide to the 3' end of the arising single-nucleotide gap. Conducts 'gap-filling' DNA synthesis in a stepwise distributive fashion rather than in a processive fashion as for other DNA polymerases. It is also able to cleave sugar-phosphate bonds 3' to an intact AP site, acting as an AP lyase.</text>
</comment>
<dbReference type="InterPro" id="IPR002008">
    <property type="entry name" value="DNA_pol_X_beta-like"/>
</dbReference>
<keyword evidence="12" id="KW-0832">Ubl conjugation</keyword>
<evidence type="ECO:0000256" key="3">
    <source>
        <dbReference type="ARBA" id="ARBA00012417"/>
    </source>
</evidence>
<keyword evidence="14" id="KW-0915">Sodium</keyword>
<dbReference type="SUPFAM" id="SSF81301">
    <property type="entry name" value="Nucleotidyltransferase"/>
    <property type="match status" value="1"/>
</dbReference>
<feature type="domain" description="Helix-hairpin-helix DNA-binding motif class 1" evidence="22">
    <location>
        <begin position="127"/>
        <end position="146"/>
    </location>
</feature>
<evidence type="ECO:0000256" key="20">
    <source>
        <dbReference type="ARBA" id="ARBA00045548"/>
    </source>
</evidence>
<dbReference type="InterPro" id="IPR002054">
    <property type="entry name" value="DNA-dir_DNA_pol_X"/>
</dbReference>
<evidence type="ECO:0000256" key="5">
    <source>
        <dbReference type="ARBA" id="ARBA00020020"/>
    </source>
</evidence>
<dbReference type="Pfam" id="PF14520">
    <property type="entry name" value="HHH_5"/>
    <property type="match status" value="1"/>
</dbReference>
<keyword evidence="26" id="KW-1185">Reference proteome</keyword>
<evidence type="ECO:0000313" key="26">
    <source>
        <dbReference type="Proteomes" id="UP000483004"/>
    </source>
</evidence>
<dbReference type="InterPro" id="IPR043519">
    <property type="entry name" value="NT_sf"/>
</dbReference>
<evidence type="ECO:0000256" key="15">
    <source>
        <dbReference type="ARBA" id="ARBA00023204"/>
    </source>
</evidence>
<dbReference type="GO" id="GO:0006281">
    <property type="term" value="P:DNA repair"/>
    <property type="evidence" value="ECO:0007669"/>
    <property type="project" value="UniProtKB-KW"/>
</dbReference>
<evidence type="ECO:0000256" key="13">
    <source>
        <dbReference type="ARBA" id="ARBA00022932"/>
    </source>
</evidence>
<dbReference type="GO" id="GO:0003887">
    <property type="term" value="F:DNA-directed DNA polymerase activity"/>
    <property type="evidence" value="ECO:0007669"/>
    <property type="project" value="UniProtKB-KW"/>
</dbReference>
<dbReference type="InterPro" id="IPR050243">
    <property type="entry name" value="PHP_phosphatase"/>
</dbReference>
<evidence type="ECO:0000256" key="8">
    <source>
        <dbReference type="ARBA" id="ARBA00022679"/>
    </source>
</evidence>
<dbReference type="FunFam" id="3.20.20.140:FF:000047">
    <property type="entry name" value="PHP domain-containing protein"/>
    <property type="match status" value="1"/>
</dbReference>
<dbReference type="RefSeq" id="WP_151539768.1">
    <property type="nucleotide sequence ID" value="NZ_WBMR01000020.1"/>
</dbReference>
<keyword evidence="25" id="KW-0540">Nuclease</keyword>
<comment type="caution">
    <text evidence="25">The sequence shown here is derived from an EMBL/GenBank/DDBJ whole genome shotgun (WGS) entry which is preliminary data.</text>
</comment>
<dbReference type="Gene3D" id="1.10.150.110">
    <property type="entry name" value="DNA polymerase beta, N-terminal domain-like"/>
    <property type="match status" value="1"/>
</dbReference>
<evidence type="ECO:0000256" key="14">
    <source>
        <dbReference type="ARBA" id="ARBA00023053"/>
    </source>
</evidence>
<keyword evidence="10" id="KW-0235">DNA replication</keyword>
<evidence type="ECO:0000256" key="1">
    <source>
        <dbReference type="ARBA" id="ARBA00001946"/>
    </source>
</evidence>
<keyword evidence="9" id="KW-0548">Nucleotidyltransferase</keyword>
<name>A0A6L3W5N7_9ACTN</name>
<dbReference type="PRINTS" id="PR00870">
    <property type="entry name" value="DNAPOLXBETA"/>
</dbReference>
<keyword evidence="7" id="KW-0237">DNA synthesis</keyword>
<comment type="subcellular location">
    <subcellularLocation>
        <location evidence="2">Cytoplasm</location>
    </subcellularLocation>
</comment>
<sequence length="575" mass="62960">MARANDEAAALIQELADLLSITGGDAFKIRAYEKAARAIAGHPDDISGLDLAGLRKIPTVGEAIAKKVLDYTTTGTIRQVEELRTQIPAGVRALTAIPTLGPKKALAVYEELGISSVDELAEAIKEGRLRGLKGFGAKTEDNILRGIELMRSSGERVLVDAAAGVADEIVAALSALPQVERCMHAGSLRRMRETIGDVDVLAASTDPHPIMEAFAALPLVAEVIVGGDKKTSIRTDRGLQVDLRVVPPESWGAALQYFTGSQAHNIRTREIAVKAGLKLSEYGLFDADSGDLIVSSTEEEVYERLGLPWIHPALREDTGEIEAALKDELPRLVTVEDLRGDLHSHTDLTDGIASLEDMVAAAADRGLEYYAITDHAPNLFMQRMTDEKMLAQREQVRKLQKKYPGLVLLHGTELNIDPDGEVDWDADFLEGFDVCVASVHSHFTQDEAAMTRRLVRACENPNVHVIGHPTARSIGRRPPVDADWDEVFRAAARTGTAMEIDSFPDRLDLPADLIRRAKRFGVRFSVDTDAHSLGHHRNIRYGVGTAQRGWLTPDDVINTWPLERLRAFLRKDGAR</sequence>
<dbReference type="Pfam" id="PF02811">
    <property type="entry name" value="PHP"/>
    <property type="match status" value="1"/>
</dbReference>
<dbReference type="CDD" id="cd00141">
    <property type="entry name" value="NT_POLXc"/>
    <property type="match status" value="1"/>
</dbReference>
<dbReference type="CDD" id="cd07436">
    <property type="entry name" value="PHP_PolX"/>
    <property type="match status" value="1"/>
</dbReference>
<dbReference type="Pfam" id="PF14791">
    <property type="entry name" value="DNA_pol_B_thumb"/>
    <property type="match status" value="1"/>
</dbReference>
<proteinExistence type="predicted"/>
<dbReference type="SUPFAM" id="SSF47802">
    <property type="entry name" value="DNA polymerase beta, N-terminal domain-like"/>
    <property type="match status" value="1"/>
</dbReference>
<dbReference type="InterPro" id="IPR027421">
    <property type="entry name" value="DNA_pol_lamdba_lyase_dom_sf"/>
</dbReference>
<evidence type="ECO:0000259" key="24">
    <source>
        <dbReference type="SMART" id="SM00483"/>
    </source>
</evidence>
<dbReference type="GO" id="GO:0008270">
    <property type="term" value="F:zinc ion binding"/>
    <property type="evidence" value="ECO:0007669"/>
    <property type="project" value="TreeGrafter"/>
</dbReference>
<dbReference type="InterPro" id="IPR047967">
    <property type="entry name" value="PolX_PHP"/>
</dbReference>
<feature type="domain" description="Helix-hairpin-helix DNA-binding motif class 1" evidence="22">
    <location>
        <begin position="52"/>
        <end position="71"/>
    </location>
</feature>
<protein>
    <recommendedName>
        <fullName evidence="5">DNA polymerase beta</fullName>
        <ecNumber evidence="3">2.7.7.7</ecNumber>
        <ecNumber evidence="4">4.2.99.18</ecNumber>
    </recommendedName>
    <alternativeName>
        <fullName evidence="16">5'-deoxyribose-phosphate lyase</fullName>
    </alternativeName>
    <alternativeName>
        <fullName evidence="17">AP lyase</fullName>
    </alternativeName>
</protein>
<dbReference type="SMART" id="SM00483">
    <property type="entry name" value="POLXc"/>
    <property type="match status" value="1"/>
</dbReference>
<evidence type="ECO:0000256" key="19">
    <source>
        <dbReference type="ARBA" id="ARBA00044678"/>
    </source>
</evidence>